<dbReference type="AlphaFoldDB" id="A0A7Y7YJR4"/>
<proteinExistence type="predicted"/>
<keyword evidence="1" id="KW-0812">Transmembrane</keyword>
<reference evidence="2 3" key="1">
    <citation type="submission" date="2020-04" db="EMBL/GenBank/DDBJ databases">
        <title>Molecular characterization of pseudomonads from Agaricus bisporus reveal novel blotch 2 pathogens in Western Europe.</title>
        <authorList>
            <person name="Taparia T."/>
            <person name="Krijger M."/>
            <person name="Haynes E."/>
            <person name="Elpinstone J.G."/>
            <person name="Noble R."/>
            <person name="Van Der Wolf J."/>
        </authorList>
    </citation>
    <scope>NUCLEOTIDE SEQUENCE [LARGE SCALE GENOMIC DNA]</scope>
    <source>
        <strain evidence="2 3">IPO3737</strain>
    </source>
</reference>
<keyword evidence="1" id="KW-0472">Membrane</keyword>
<dbReference type="RefSeq" id="WP_177063773.1">
    <property type="nucleotide sequence ID" value="NZ_JACAOL010000207.1"/>
</dbReference>
<dbReference type="Proteomes" id="UP000520592">
    <property type="component" value="Unassembled WGS sequence"/>
</dbReference>
<dbReference type="EMBL" id="JACAQD010000071">
    <property type="protein sequence ID" value="NWC37405.1"/>
    <property type="molecule type" value="Genomic_DNA"/>
</dbReference>
<feature type="transmembrane region" description="Helical" evidence="1">
    <location>
        <begin position="93"/>
        <end position="111"/>
    </location>
</feature>
<sequence>MRRLFSNIEFLVSTSSLIVLVSVFAAAYSNQWHWLARSGSILTIAGLLLTFRPLVRMGLAELLRSQSETDLGGLVDTAEDIEKKRQLKMDGTASKWGVGMAIAGTIVWAYGDLVGGLPC</sequence>
<accession>A0A7Y7YJR4</accession>
<evidence type="ECO:0000313" key="3">
    <source>
        <dbReference type="Proteomes" id="UP000520592"/>
    </source>
</evidence>
<name>A0A7Y7YJR4_9PSED</name>
<organism evidence="2 3">
    <name type="scientific">Pseudomonas gingeri</name>
    <dbReference type="NCBI Taxonomy" id="117681"/>
    <lineage>
        <taxon>Bacteria</taxon>
        <taxon>Pseudomonadati</taxon>
        <taxon>Pseudomonadota</taxon>
        <taxon>Gammaproteobacteria</taxon>
        <taxon>Pseudomonadales</taxon>
        <taxon>Pseudomonadaceae</taxon>
        <taxon>Pseudomonas</taxon>
    </lineage>
</organism>
<feature type="transmembrane region" description="Helical" evidence="1">
    <location>
        <begin position="35"/>
        <end position="55"/>
    </location>
</feature>
<evidence type="ECO:0000256" key="1">
    <source>
        <dbReference type="SAM" id="Phobius"/>
    </source>
</evidence>
<protein>
    <submittedName>
        <fullName evidence="2">Uncharacterized protein</fullName>
    </submittedName>
</protein>
<keyword evidence="1" id="KW-1133">Transmembrane helix</keyword>
<evidence type="ECO:0000313" key="2">
    <source>
        <dbReference type="EMBL" id="NWC37405.1"/>
    </source>
</evidence>
<gene>
    <name evidence="2" type="ORF">HX876_34190</name>
</gene>
<comment type="caution">
    <text evidence="2">The sequence shown here is derived from an EMBL/GenBank/DDBJ whole genome shotgun (WGS) entry which is preliminary data.</text>
</comment>